<sequence>MDTGIIQSFKSKYKKKLILKEAIGFIAKTWEDVKERKLENEINSITILINDLPVETNSEAQQLINHIEEYTHELPSPLLTITEAVEVLEKVINYQRFDENGLMTLRKRLKKMMF</sequence>
<comment type="caution">
    <text evidence="1">The sequence shown here is derived from an EMBL/GenBank/DDBJ whole genome shotgun (WGS) entry which is preliminary data.</text>
</comment>
<proteinExistence type="predicted"/>
<dbReference type="AlphaFoldDB" id="A0A9N9FYG1"/>
<accession>A0A9N9FYG1</accession>
<dbReference type="Proteomes" id="UP000789706">
    <property type="component" value="Unassembled WGS sequence"/>
</dbReference>
<evidence type="ECO:0000313" key="2">
    <source>
        <dbReference type="Proteomes" id="UP000789706"/>
    </source>
</evidence>
<keyword evidence="2" id="KW-1185">Reference proteome</keyword>
<name>A0A9N9FYG1_9GLOM</name>
<protein>
    <submittedName>
        <fullName evidence="1">1582_t:CDS:1</fullName>
    </submittedName>
</protein>
<dbReference type="OrthoDB" id="2489056at2759"/>
<gene>
    <name evidence="1" type="ORF">DEBURN_LOCUS7985</name>
</gene>
<organism evidence="1 2">
    <name type="scientific">Diversispora eburnea</name>
    <dbReference type="NCBI Taxonomy" id="1213867"/>
    <lineage>
        <taxon>Eukaryota</taxon>
        <taxon>Fungi</taxon>
        <taxon>Fungi incertae sedis</taxon>
        <taxon>Mucoromycota</taxon>
        <taxon>Glomeromycotina</taxon>
        <taxon>Glomeromycetes</taxon>
        <taxon>Diversisporales</taxon>
        <taxon>Diversisporaceae</taxon>
        <taxon>Diversispora</taxon>
    </lineage>
</organism>
<reference evidence="1" key="1">
    <citation type="submission" date="2021-06" db="EMBL/GenBank/DDBJ databases">
        <authorList>
            <person name="Kallberg Y."/>
            <person name="Tangrot J."/>
            <person name="Rosling A."/>
        </authorList>
    </citation>
    <scope>NUCLEOTIDE SEQUENCE</scope>
    <source>
        <strain evidence="1">AZ414A</strain>
    </source>
</reference>
<evidence type="ECO:0000313" key="1">
    <source>
        <dbReference type="EMBL" id="CAG8569085.1"/>
    </source>
</evidence>
<dbReference type="EMBL" id="CAJVPK010001075">
    <property type="protein sequence ID" value="CAG8569085.1"/>
    <property type="molecule type" value="Genomic_DNA"/>
</dbReference>